<keyword evidence="2" id="KW-1185">Reference proteome</keyword>
<comment type="caution">
    <text evidence="1">The sequence shown here is derived from an EMBL/GenBank/DDBJ whole genome shotgun (WGS) entry which is preliminary data.</text>
</comment>
<gene>
    <name evidence="1" type="ORF">DNHGIG_39330</name>
</gene>
<dbReference type="RefSeq" id="WP_282201268.1">
    <property type="nucleotide sequence ID" value="NZ_BOQE01000001.1"/>
</dbReference>
<evidence type="ECO:0008006" key="3">
    <source>
        <dbReference type="Google" id="ProtNLM"/>
    </source>
</evidence>
<evidence type="ECO:0000313" key="2">
    <source>
        <dbReference type="Proteomes" id="UP001057291"/>
    </source>
</evidence>
<dbReference type="EMBL" id="BOQE01000001">
    <property type="protein sequence ID" value="GIM48384.1"/>
    <property type="molecule type" value="Genomic_DNA"/>
</dbReference>
<accession>A0AAV4LME8</accession>
<evidence type="ECO:0000313" key="1">
    <source>
        <dbReference type="EMBL" id="GIM48384.1"/>
    </source>
</evidence>
<reference evidence="1" key="1">
    <citation type="journal article" date="2023" name="Int. J. Syst. Evol. Microbiol.">
        <title>Collibacillus ludicampi gen. nov., sp. nov., a new soil bacterium of the family Alicyclobacillaceae.</title>
        <authorList>
            <person name="Jojima T."/>
            <person name="Ioku Y."/>
            <person name="Fukuta Y."/>
            <person name="Shirasaka N."/>
            <person name="Matsumura Y."/>
            <person name="Mori M."/>
        </authorList>
    </citation>
    <scope>NUCLEOTIDE SEQUENCE</scope>
    <source>
        <strain evidence="1">TP075</strain>
    </source>
</reference>
<dbReference type="AlphaFoldDB" id="A0AAV4LME8"/>
<sequence length="83" mass="9660">MFKIVDSQNRRFVGDIVTPEGEHLESVLSVYNFGRESGFILVTGEDEAMVRFEDLNYFYKLVHEEESGITYDLAEIEEEDITF</sequence>
<name>A0AAV4LME8_9BACL</name>
<proteinExistence type="predicted"/>
<protein>
    <recommendedName>
        <fullName evidence="3">DUF1292 domain-containing protein</fullName>
    </recommendedName>
</protein>
<dbReference type="Proteomes" id="UP001057291">
    <property type="component" value="Unassembled WGS sequence"/>
</dbReference>
<organism evidence="1 2">
    <name type="scientific">Collibacillus ludicampi</name>
    <dbReference type="NCBI Taxonomy" id="2771369"/>
    <lineage>
        <taxon>Bacteria</taxon>
        <taxon>Bacillati</taxon>
        <taxon>Bacillota</taxon>
        <taxon>Bacilli</taxon>
        <taxon>Bacillales</taxon>
        <taxon>Alicyclobacillaceae</taxon>
        <taxon>Collibacillus</taxon>
    </lineage>
</organism>